<evidence type="ECO:0000313" key="6">
    <source>
        <dbReference type="Proteomes" id="UP000756860"/>
    </source>
</evidence>
<dbReference type="InterPro" id="IPR050469">
    <property type="entry name" value="Diguanylate_Cyclase"/>
</dbReference>
<dbReference type="Gene3D" id="6.10.340.10">
    <property type="match status" value="1"/>
</dbReference>
<dbReference type="GO" id="GO:0052621">
    <property type="term" value="F:diguanylate cyclase activity"/>
    <property type="evidence" value="ECO:0007669"/>
    <property type="project" value="UniProtKB-EC"/>
</dbReference>
<accession>A0ABS5SAD6</accession>
<dbReference type="EMBL" id="JAHCVK010000001">
    <property type="protein sequence ID" value="MBT0652331.1"/>
    <property type="molecule type" value="Genomic_DNA"/>
</dbReference>
<keyword evidence="2" id="KW-0472">Membrane</keyword>
<keyword evidence="6" id="KW-1185">Reference proteome</keyword>
<feature type="transmembrane region" description="Helical" evidence="2">
    <location>
        <begin position="233"/>
        <end position="253"/>
    </location>
</feature>
<evidence type="ECO:0000259" key="3">
    <source>
        <dbReference type="PROSITE" id="PS50885"/>
    </source>
</evidence>
<evidence type="ECO:0000313" key="5">
    <source>
        <dbReference type="EMBL" id="MBT0652331.1"/>
    </source>
</evidence>
<keyword evidence="2" id="KW-1133">Transmembrane helix</keyword>
<dbReference type="PROSITE" id="PS50887">
    <property type="entry name" value="GGDEF"/>
    <property type="match status" value="1"/>
</dbReference>
<dbReference type="CDD" id="cd01949">
    <property type="entry name" value="GGDEF"/>
    <property type="match status" value="1"/>
</dbReference>
<dbReference type="Gene3D" id="3.30.70.270">
    <property type="match status" value="1"/>
</dbReference>
<sequence>MPENDIKDMSRRFINFITFIDLPIKKKFRLFSVGVLFWFVMLFVVTMAALLTVDRKTDNIVRNLIPQDRLAQKIARNIQSLNLDALELARTSDLKNALRRIETSKARIEDINAFLSALEAGGKVNDYSRESGKLLETFTTSSVKGDLAGEKYLREMAAVQGVLVKKLQAFVDLKMGNLHDNIQDNGRLDAKLREYQQSLTEALTLSNDYSTSTSLLYAQNAEKINSTVTYTSSTIAVVLVIALLLLGVFTIWISRSIANPVNSIIEQIHALGTGDVDLSKKIAIHSKDEIGILSTEFNGLMESIHGMTTFKKVIEEDDTLEDVYSRLGRVLREQVGIDEFLIYEISLNQNKMNPVYPLLLSDSESFCSPDILDSSELCKAKKTGHAISSLVYPHICKQFQIVEGKEHYCIPMIVGGGTGGVVQLVFDKSDPRYRDQHAIDRKVFKARQYVKESLSVIEAKRLMNTLRDSALKDSLTGLYNRRFLQECTENMVAGVMRRGKNIGLIMCDLDYFKQVNDVYGHNAGDAVLKETSALIRSSVRSSDLVIRFGGEEFLVVLLDTNKDETMKVAEKIRENIQNAKFKVQDGVLKKTISLGVSEFPIDTQLFWQAIKYADVALYKAKETGRNKAIRFTEEMWTGEQF</sequence>
<organism evidence="5 6">
    <name type="scientific">Geomobilimonas luticola</name>
    <dbReference type="NCBI Taxonomy" id="1114878"/>
    <lineage>
        <taxon>Bacteria</taxon>
        <taxon>Pseudomonadati</taxon>
        <taxon>Thermodesulfobacteriota</taxon>
        <taxon>Desulfuromonadia</taxon>
        <taxon>Geobacterales</taxon>
        <taxon>Geobacteraceae</taxon>
        <taxon>Geomobilimonas</taxon>
    </lineage>
</organism>
<evidence type="ECO:0000259" key="4">
    <source>
        <dbReference type="PROSITE" id="PS50887"/>
    </source>
</evidence>
<dbReference type="Proteomes" id="UP000756860">
    <property type="component" value="Unassembled WGS sequence"/>
</dbReference>
<evidence type="ECO:0000256" key="2">
    <source>
        <dbReference type="SAM" id="Phobius"/>
    </source>
</evidence>
<feature type="transmembrane region" description="Helical" evidence="2">
    <location>
        <begin position="30"/>
        <end position="53"/>
    </location>
</feature>
<dbReference type="SMART" id="SM00267">
    <property type="entry name" value="GGDEF"/>
    <property type="match status" value="1"/>
</dbReference>
<protein>
    <recommendedName>
        <fullName evidence="1">diguanylate cyclase</fullName>
        <ecNumber evidence="1">2.7.7.65</ecNumber>
    </recommendedName>
</protein>
<comment type="caution">
    <text evidence="5">The sequence shown here is derived from an EMBL/GenBank/DDBJ whole genome shotgun (WGS) entry which is preliminary data.</text>
</comment>
<proteinExistence type="predicted"/>
<keyword evidence="5" id="KW-0808">Transferase</keyword>
<dbReference type="PANTHER" id="PTHR45138:SF6">
    <property type="entry name" value="DIGUANYLATE CYCLASE DGCN"/>
    <property type="match status" value="1"/>
</dbReference>
<keyword evidence="2" id="KW-0812">Transmembrane</keyword>
<dbReference type="PANTHER" id="PTHR45138">
    <property type="entry name" value="REGULATORY COMPONENTS OF SENSORY TRANSDUCTION SYSTEM"/>
    <property type="match status" value="1"/>
</dbReference>
<dbReference type="SUPFAM" id="SSF55073">
    <property type="entry name" value="Nucleotide cyclase"/>
    <property type="match status" value="1"/>
</dbReference>
<dbReference type="SUPFAM" id="SSF158472">
    <property type="entry name" value="HAMP domain-like"/>
    <property type="match status" value="1"/>
</dbReference>
<dbReference type="InterPro" id="IPR029787">
    <property type="entry name" value="Nucleotide_cyclase"/>
</dbReference>
<reference evidence="5 6" key="1">
    <citation type="submission" date="2021-05" db="EMBL/GenBank/DDBJ databases">
        <title>The draft genome of Geobacter luticola JCM 17780.</title>
        <authorList>
            <person name="Xu Z."/>
            <person name="Masuda Y."/>
            <person name="Itoh H."/>
            <person name="Senoo K."/>
        </authorList>
    </citation>
    <scope>NUCLEOTIDE SEQUENCE [LARGE SCALE GENOMIC DNA]</scope>
    <source>
        <strain evidence="5 6">JCM 17780</strain>
    </source>
</reference>
<dbReference type="InterPro" id="IPR000160">
    <property type="entry name" value="GGDEF_dom"/>
</dbReference>
<dbReference type="SMART" id="SM00304">
    <property type="entry name" value="HAMP"/>
    <property type="match status" value="1"/>
</dbReference>
<dbReference type="EC" id="2.7.7.65" evidence="1"/>
<gene>
    <name evidence="5" type="ORF">KI810_04630</name>
</gene>
<dbReference type="PROSITE" id="PS50885">
    <property type="entry name" value="HAMP"/>
    <property type="match status" value="1"/>
</dbReference>
<feature type="domain" description="HAMP" evidence="3">
    <location>
        <begin position="255"/>
        <end position="309"/>
    </location>
</feature>
<dbReference type="Pfam" id="PF00990">
    <property type="entry name" value="GGDEF"/>
    <property type="match status" value="1"/>
</dbReference>
<keyword evidence="5" id="KW-0548">Nucleotidyltransferase</keyword>
<dbReference type="InterPro" id="IPR003660">
    <property type="entry name" value="HAMP_dom"/>
</dbReference>
<evidence type="ECO:0000256" key="1">
    <source>
        <dbReference type="ARBA" id="ARBA00012528"/>
    </source>
</evidence>
<dbReference type="RefSeq" id="WP_214174283.1">
    <property type="nucleotide sequence ID" value="NZ_JAHCVK010000001.1"/>
</dbReference>
<dbReference type="Pfam" id="PF00672">
    <property type="entry name" value="HAMP"/>
    <property type="match status" value="1"/>
</dbReference>
<dbReference type="NCBIfam" id="TIGR00254">
    <property type="entry name" value="GGDEF"/>
    <property type="match status" value="1"/>
</dbReference>
<dbReference type="InterPro" id="IPR043128">
    <property type="entry name" value="Rev_trsase/Diguanyl_cyclase"/>
</dbReference>
<feature type="domain" description="GGDEF" evidence="4">
    <location>
        <begin position="500"/>
        <end position="633"/>
    </location>
</feature>
<dbReference type="CDD" id="cd06225">
    <property type="entry name" value="HAMP"/>
    <property type="match status" value="1"/>
</dbReference>
<name>A0ABS5SAD6_9BACT</name>